<dbReference type="Gene3D" id="3.30.2000.30">
    <property type="match status" value="1"/>
</dbReference>
<accession>A0A3B0S915</accession>
<dbReference type="InterPro" id="IPR053745">
    <property type="entry name" value="Viral_Tail_Comp_sf"/>
</dbReference>
<organism evidence="1">
    <name type="scientific">hydrothermal vent metagenome</name>
    <dbReference type="NCBI Taxonomy" id="652676"/>
    <lineage>
        <taxon>unclassified sequences</taxon>
        <taxon>metagenomes</taxon>
        <taxon>ecological metagenomes</taxon>
    </lineage>
</organism>
<dbReference type="EMBL" id="UOEG01000227">
    <property type="protein sequence ID" value="VAW01528.1"/>
    <property type="molecule type" value="Genomic_DNA"/>
</dbReference>
<dbReference type="InterPro" id="IPR021508">
    <property type="entry name" value="Gp17-like"/>
</dbReference>
<protein>
    <submittedName>
        <fullName evidence="1">Gene Transfer Agent (GTA) ORFG08</fullName>
    </submittedName>
</protein>
<proteinExistence type="predicted"/>
<name>A0A3B0S915_9ZZZZ</name>
<gene>
    <name evidence="1" type="ORF">MNBD_ALPHA07-1492</name>
</gene>
<sequence length="139" mass="14896">MTYAVSAALQAAVFQKLSTDVALTALVGTAIYDEVPAGVLPSTYVTLGPEDVRQQSDKTSEGAWHNFIISVVTDSAGFFAAKQVAVAISDALIDANLTLSRGQLAGLYFFRARARRVAAGQQRRIDLTFRARVDDTTTP</sequence>
<dbReference type="AlphaFoldDB" id="A0A3B0S915"/>
<dbReference type="Pfam" id="PF11367">
    <property type="entry name" value="Tail_completion_gp17"/>
    <property type="match status" value="1"/>
</dbReference>
<evidence type="ECO:0000313" key="1">
    <source>
        <dbReference type="EMBL" id="VAW01528.1"/>
    </source>
</evidence>
<reference evidence="1" key="1">
    <citation type="submission" date="2018-06" db="EMBL/GenBank/DDBJ databases">
        <authorList>
            <person name="Zhirakovskaya E."/>
        </authorList>
    </citation>
    <scope>NUCLEOTIDE SEQUENCE</scope>
</reference>